<dbReference type="KEGG" id="lez:GLE_3844"/>
<dbReference type="AlphaFoldDB" id="A0A0S2DKZ9"/>
<gene>
    <name evidence="2" type="ORF">GLE_3844</name>
</gene>
<reference evidence="2 3" key="1">
    <citation type="submission" date="2015-11" db="EMBL/GenBank/DDBJ databases">
        <title>Genome sequences of Lysobacter enzymogenes strain C3 and Lysobacter antibioticus ATCC 29479.</title>
        <authorList>
            <person name="Kobayashi D.Y."/>
        </authorList>
    </citation>
    <scope>NUCLEOTIDE SEQUENCE [LARGE SCALE GENOMIC DNA]</scope>
    <source>
        <strain evidence="2 3">C3</strain>
    </source>
</reference>
<dbReference type="EMBL" id="CP013140">
    <property type="protein sequence ID" value="ALN59187.1"/>
    <property type="molecule type" value="Genomic_DNA"/>
</dbReference>
<feature type="compositionally biased region" description="Basic residues" evidence="1">
    <location>
        <begin position="7"/>
        <end position="32"/>
    </location>
</feature>
<name>A0A0S2DKZ9_LYSEN</name>
<accession>A0A0S2DKZ9</accession>
<feature type="region of interest" description="Disordered" evidence="1">
    <location>
        <begin position="1"/>
        <end position="101"/>
    </location>
</feature>
<dbReference type="PATRIC" id="fig|69.6.peg.3784"/>
<proteinExistence type="predicted"/>
<evidence type="ECO:0000256" key="1">
    <source>
        <dbReference type="SAM" id="MobiDB-lite"/>
    </source>
</evidence>
<protein>
    <submittedName>
        <fullName evidence="2">Uncharacterized protein</fullName>
    </submittedName>
</protein>
<dbReference type="Proteomes" id="UP000061569">
    <property type="component" value="Chromosome"/>
</dbReference>
<evidence type="ECO:0000313" key="3">
    <source>
        <dbReference type="Proteomes" id="UP000061569"/>
    </source>
</evidence>
<dbReference type="STRING" id="69.GLE_3844"/>
<evidence type="ECO:0000313" key="2">
    <source>
        <dbReference type="EMBL" id="ALN59187.1"/>
    </source>
</evidence>
<sequence>MPSARASRSRRAGGGKRSLHGRKAGPTARRRGSPGSSAEGSATPPRRPRPHVSVRTCRLAAPRRRRDDARRSGRGPSRARPPAVPPRTAHRRSAASPVAGAIARRRFEPRIDLFCRFPRSAGPPAVRARESLATVRRTVTPHRQPVAPRDARPSTPLAFHLARIPLRWRST</sequence>
<organism evidence="2 3">
    <name type="scientific">Lysobacter enzymogenes</name>
    <dbReference type="NCBI Taxonomy" id="69"/>
    <lineage>
        <taxon>Bacteria</taxon>
        <taxon>Pseudomonadati</taxon>
        <taxon>Pseudomonadota</taxon>
        <taxon>Gammaproteobacteria</taxon>
        <taxon>Lysobacterales</taxon>
        <taxon>Lysobacteraceae</taxon>
        <taxon>Lysobacter</taxon>
    </lineage>
</organism>